<keyword evidence="3" id="KW-1185">Reference proteome</keyword>
<reference evidence="2 3" key="1">
    <citation type="submission" date="2016-02" db="EMBL/GenBank/DDBJ databases">
        <title>Genome sequence of Moorella mulderi DSM 14980.</title>
        <authorList>
            <person name="Poehlein A."/>
            <person name="Daniel R."/>
        </authorList>
    </citation>
    <scope>NUCLEOTIDE SEQUENCE [LARGE SCALE GENOMIC DNA]</scope>
    <source>
        <strain evidence="2 3">DSM 14980</strain>
    </source>
</reference>
<keyword evidence="1" id="KW-0812">Transmembrane</keyword>
<keyword evidence="1" id="KW-1133">Transmembrane helix</keyword>
<evidence type="ECO:0000256" key="1">
    <source>
        <dbReference type="SAM" id="Phobius"/>
    </source>
</evidence>
<feature type="transmembrane region" description="Helical" evidence="1">
    <location>
        <begin position="12"/>
        <end position="31"/>
    </location>
</feature>
<evidence type="ECO:0000313" key="2">
    <source>
        <dbReference type="EMBL" id="KYH31326.1"/>
    </source>
</evidence>
<name>A0A151AUJ7_9FIRM</name>
<dbReference type="AlphaFoldDB" id="A0A151AUJ7"/>
<proteinExistence type="predicted"/>
<evidence type="ECO:0000313" key="3">
    <source>
        <dbReference type="Proteomes" id="UP000075670"/>
    </source>
</evidence>
<dbReference type="Proteomes" id="UP000075670">
    <property type="component" value="Unassembled WGS sequence"/>
</dbReference>
<protein>
    <submittedName>
        <fullName evidence="2">Uncharacterized protein</fullName>
    </submittedName>
</protein>
<organism evidence="2 3">
    <name type="scientific">Moorella mulderi DSM 14980</name>
    <dbReference type="NCBI Taxonomy" id="1122241"/>
    <lineage>
        <taxon>Bacteria</taxon>
        <taxon>Bacillati</taxon>
        <taxon>Bacillota</taxon>
        <taxon>Clostridia</taxon>
        <taxon>Neomoorellales</taxon>
        <taxon>Neomoorellaceae</taxon>
        <taxon>Neomoorella</taxon>
    </lineage>
</organism>
<sequence>MLEKLAGVLKKAGPYVPVILLAFAKAAFAATSGGQPQIVTGAINLLNDATSWLLGIIPAGSGAAIGYHALMKQMSDGDPATAAAHNRAMRNVLIGGAIGESAVGITKVFLSYFQG</sequence>
<gene>
    <name evidence="2" type="ORF">MOMUL_23970</name>
</gene>
<comment type="caution">
    <text evidence="2">The sequence shown here is derived from an EMBL/GenBank/DDBJ whole genome shotgun (WGS) entry which is preliminary data.</text>
</comment>
<dbReference type="RefSeq" id="WP_236713101.1">
    <property type="nucleotide sequence ID" value="NZ_LTBC01000012.1"/>
</dbReference>
<keyword evidence="1" id="KW-0472">Membrane</keyword>
<feature type="transmembrane region" description="Helical" evidence="1">
    <location>
        <begin position="51"/>
        <end position="70"/>
    </location>
</feature>
<feature type="transmembrane region" description="Helical" evidence="1">
    <location>
        <begin position="91"/>
        <end position="113"/>
    </location>
</feature>
<dbReference type="EMBL" id="LTBC01000012">
    <property type="protein sequence ID" value="KYH31326.1"/>
    <property type="molecule type" value="Genomic_DNA"/>
</dbReference>
<accession>A0A151AUJ7</accession>
<dbReference type="PATRIC" id="fig|1122241.3.peg.2552"/>